<keyword evidence="2" id="KW-1185">Reference proteome</keyword>
<dbReference type="EMBL" id="JAMBOP010000039">
    <property type="protein sequence ID" value="MCM3738298.1"/>
    <property type="molecule type" value="Genomic_DNA"/>
</dbReference>
<organism evidence="1 2">
    <name type="scientific">Bacillus cytotoxicus</name>
    <dbReference type="NCBI Taxonomy" id="580165"/>
    <lineage>
        <taxon>Bacteria</taxon>
        <taxon>Bacillati</taxon>
        <taxon>Bacillota</taxon>
        <taxon>Bacilli</taxon>
        <taxon>Bacillales</taxon>
        <taxon>Bacillaceae</taxon>
        <taxon>Bacillus</taxon>
        <taxon>Bacillus cereus group</taxon>
    </lineage>
</organism>
<gene>
    <name evidence="1" type="ORF">M3215_21560</name>
</gene>
<keyword evidence="1" id="KW-0808">Transferase</keyword>
<sequence>MLGSKSIIYALKLDFNIEQTQYNQLLTKLTCERQHKVKQFRDRKDAIRCIFADILARYAVHEFNGCTVDEVEKQIGVNGKPILTFPRNVHFNISHAGIWVVCIVDEQPVGIDVERIQEIDIDIAQRFFTKEEYDYIISSWTTDEQQKRFFQIWTMKECYVKATGEGLSKSLISFSVQFDDQNIPTIIDNSIEQQHEWQFEQHIIDESYILSAASYKKSKKIKFLESYIFFGD</sequence>
<protein>
    <submittedName>
        <fullName evidence="1">4'-phosphopantetheinyl transferase superfamily protein</fullName>
    </submittedName>
</protein>
<name>A0ACC6AC59_9BACI</name>
<reference evidence="1" key="1">
    <citation type="submission" date="2022-05" db="EMBL/GenBank/DDBJ databases">
        <title>Comparative Genomics of Spacecraft Associated Microbes.</title>
        <authorList>
            <person name="Tran M.T."/>
            <person name="Wright A."/>
            <person name="Seuylemezian A."/>
            <person name="Eisen J."/>
            <person name="Coil D."/>
        </authorList>
    </citation>
    <scope>NUCLEOTIDE SEQUENCE</scope>
    <source>
        <strain evidence="1">FAIRING 10M-2.2</strain>
    </source>
</reference>
<dbReference type="Proteomes" id="UP001202289">
    <property type="component" value="Unassembled WGS sequence"/>
</dbReference>
<evidence type="ECO:0000313" key="1">
    <source>
        <dbReference type="EMBL" id="MCM3738298.1"/>
    </source>
</evidence>
<accession>A0ACC6AC59</accession>
<evidence type="ECO:0000313" key="2">
    <source>
        <dbReference type="Proteomes" id="UP001202289"/>
    </source>
</evidence>
<proteinExistence type="predicted"/>
<comment type="caution">
    <text evidence="1">The sequence shown here is derived from an EMBL/GenBank/DDBJ whole genome shotgun (WGS) entry which is preliminary data.</text>
</comment>